<dbReference type="PANTHER" id="PTHR13554:SF10">
    <property type="entry name" value="26S PROTEASOME NON-ATPASE REGULATORY SUBUNIT 5"/>
    <property type="match status" value="1"/>
</dbReference>
<dbReference type="Gene3D" id="1.25.10.10">
    <property type="entry name" value="Leucine-rich Repeat Variant"/>
    <property type="match status" value="1"/>
</dbReference>
<accession>A0A9N9H8D3</accession>
<dbReference type="GO" id="GO:0005829">
    <property type="term" value="C:cytosol"/>
    <property type="evidence" value="ECO:0007669"/>
    <property type="project" value="TreeGrafter"/>
</dbReference>
<comment type="caution">
    <text evidence="1">The sequence shown here is derived from an EMBL/GenBank/DDBJ whole genome shotgun (WGS) entry which is preliminary data.</text>
</comment>
<evidence type="ECO:0000313" key="1">
    <source>
        <dbReference type="EMBL" id="CAG8666696.1"/>
    </source>
</evidence>
<dbReference type="OrthoDB" id="10250600at2759"/>
<dbReference type="EMBL" id="CAJVPI010004303">
    <property type="protein sequence ID" value="CAG8666696.1"/>
    <property type="molecule type" value="Genomic_DNA"/>
</dbReference>
<dbReference type="InterPro" id="IPR019538">
    <property type="entry name" value="PSMD5"/>
</dbReference>
<dbReference type="SUPFAM" id="SSF48371">
    <property type="entry name" value="ARM repeat"/>
    <property type="match status" value="1"/>
</dbReference>
<name>A0A9N9H8D3_9GLOM</name>
<dbReference type="GO" id="GO:0043248">
    <property type="term" value="P:proteasome assembly"/>
    <property type="evidence" value="ECO:0007669"/>
    <property type="project" value="InterPro"/>
</dbReference>
<dbReference type="Proteomes" id="UP000789739">
    <property type="component" value="Unassembled WGS sequence"/>
</dbReference>
<organism evidence="1 2">
    <name type="scientific">Paraglomus brasilianum</name>
    <dbReference type="NCBI Taxonomy" id="144538"/>
    <lineage>
        <taxon>Eukaryota</taxon>
        <taxon>Fungi</taxon>
        <taxon>Fungi incertae sedis</taxon>
        <taxon>Mucoromycota</taxon>
        <taxon>Glomeromycotina</taxon>
        <taxon>Glomeromycetes</taxon>
        <taxon>Paraglomerales</taxon>
        <taxon>Paraglomeraceae</taxon>
        <taxon>Paraglomus</taxon>
    </lineage>
</organism>
<dbReference type="PANTHER" id="PTHR13554">
    <property type="entry name" value="26S PROTEASOME NON-ATPASE REGULATORY SUBUNIT 5-RELATED"/>
    <property type="match status" value="1"/>
</dbReference>
<dbReference type="InterPro" id="IPR016024">
    <property type="entry name" value="ARM-type_fold"/>
</dbReference>
<sequence>MSSLNSETDGLIDALLQSSTKSPEEITEVLGVLSVALDGPRGPQVTQAVLSAVPLPNFFTFLESPSESVINAAGIVLENNDTLKFRVIDLLSRIANISDEAFHLCESSGALYSVVPIFHSNDILLRLNAVESFIQVAETPTGYLFLKRTRIIESLIDMLALDENDVVSVLLKCGAIKFFGRVEAIEFEELARTHELIPIAG</sequence>
<dbReference type="Pfam" id="PF10508">
    <property type="entry name" value="Proteasom_PSMB"/>
    <property type="match status" value="1"/>
</dbReference>
<evidence type="ECO:0000313" key="2">
    <source>
        <dbReference type="Proteomes" id="UP000789739"/>
    </source>
</evidence>
<dbReference type="AlphaFoldDB" id="A0A9N9H8D3"/>
<keyword evidence="2" id="KW-1185">Reference proteome</keyword>
<proteinExistence type="predicted"/>
<reference evidence="1" key="1">
    <citation type="submission" date="2021-06" db="EMBL/GenBank/DDBJ databases">
        <authorList>
            <person name="Kallberg Y."/>
            <person name="Tangrot J."/>
            <person name="Rosling A."/>
        </authorList>
    </citation>
    <scope>NUCLEOTIDE SEQUENCE</scope>
    <source>
        <strain evidence="1">BR232B</strain>
    </source>
</reference>
<gene>
    <name evidence="1" type="ORF">PBRASI_LOCUS11085</name>
</gene>
<protein>
    <submittedName>
        <fullName evidence="1">4654_t:CDS:1</fullName>
    </submittedName>
</protein>
<dbReference type="InterPro" id="IPR011989">
    <property type="entry name" value="ARM-like"/>
</dbReference>
<feature type="non-terminal residue" evidence="1">
    <location>
        <position position="201"/>
    </location>
</feature>